<name>A0A1B0ZIK2_9MICO</name>
<dbReference type="AlphaFoldDB" id="A0A1B0ZIK2"/>
<accession>A0A1B0ZIK2</accession>
<dbReference type="Proteomes" id="UP000092596">
    <property type="component" value="Chromosome"/>
</dbReference>
<evidence type="ECO:0000313" key="4">
    <source>
        <dbReference type="Proteomes" id="UP000092596"/>
    </source>
</evidence>
<keyword evidence="2" id="KW-0472">Membrane</keyword>
<evidence type="ECO:0000256" key="2">
    <source>
        <dbReference type="SAM" id="Phobius"/>
    </source>
</evidence>
<sequence length="208" mass="21474">MTGPHNLQNRARSPLAIIFATCGCLIAAGVAGIVIAVAAIIIGMPKAANPPSPTSSTSPSSSSPSASAGETSPPPVSPAPGVPQPTPGRPSTNTGDNIDDTINARLPDTIGEWNLAHIGTRPIYARGENTISILLTDIADGKATAENPSWGIEGEKVFDRGVCAPHPDGRGGFMCWVWPKDLPDTVLSVESRHASMDEIIKVAEAVRG</sequence>
<evidence type="ECO:0000256" key="1">
    <source>
        <dbReference type="SAM" id="MobiDB-lite"/>
    </source>
</evidence>
<gene>
    <name evidence="3" type="ORF">DAD186_12460</name>
</gene>
<dbReference type="KEGG" id="dva:DAD186_12460"/>
<proteinExistence type="predicted"/>
<feature type="region of interest" description="Disordered" evidence="1">
    <location>
        <begin position="48"/>
        <end position="103"/>
    </location>
</feature>
<dbReference type="STRING" id="1630135.DAD186_12460"/>
<protein>
    <submittedName>
        <fullName evidence="3">Uncharacterized protein</fullName>
    </submittedName>
</protein>
<dbReference type="RefSeq" id="WP_065247931.1">
    <property type="nucleotide sequence ID" value="NZ_CP012117.1"/>
</dbReference>
<feature type="compositionally biased region" description="Pro residues" evidence="1">
    <location>
        <begin position="72"/>
        <end position="88"/>
    </location>
</feature>
<dbReference type="EMBL" id="CP012117">
    <property type="protein sequence ID" value="ANP27796.1"/>
    <property type="molecule type" value="Genomic_DNA"/>
</dbReference>
<reference evidence="3 4" key="1">
    <citation type="submission" date="2015-06" db="EMBL/GenBank/DDBJ databases">
        <title>Investigation of pathophysiology for high-risk pregnancy and development of treatment modality based on it.</title>
        <authorList>
            <person name="Kim B.-C."/>
            <person name="Lim S."/>
        </authorList>
    </citation>
    <scope>NUCLEOTIDE SEQUENCE [LARGE SCALE GENOMIC DNA]</scope>
    <source>
        <strain evidence="3 4">AD1-86</strain>
    </source>
</reference>
<feature type="compositionally biased region" description="Low complexity" evidence="1">
    <location>
        <begin position="54"/>
        <end position="71"/>
    </location>
</feature>
<keyword evidence="2" id="KW-0812">Transmembrane</keyword>
<feature type="transmembrane region" description="Helical" evidence="2">
    <location>
        <begin position="15"/>
        <end position="42"/>
    </location>
</feature>
<keyword evidence="2" id="KW-1133">Transmembrane helix</keyword>
<organism evidence="3 4">
    <name type="scientific">Dermabacter vaginalis</name>
    <dbReference type="NCBI Taxonomy" id="1630135"/>
    <lineage>
        <taxon>Bacteria</taxon>
        <taxon>Bacillati</taxon>
        <taxon>Actinomycetota</taxon>
        <taxon>Actinomycetes</taxon>
        <taxon>Micrococcales</taxon>
        <taxon>Dermabacteraceae</taxon>
        <taxon>Dermabacter</taxon>
    </lineage>
</organism>
<evidence type="ECO:0000313" key="3">
    <source>
        <dbReference type="EMBL" id="ANP27796.1"/>
    </source>
</evidence>